<dbReference type="EMBL" id="MCFD01000015">
    <property type="protein sequence ID" value="ORX66502.1"/>
    <property type="molecule type" value="Genomic_DNA"/>
</dbReference>
<name>A0A1Y1VZ31_9FUNG</name>
<comment type="caution">
    <text evidence="2">The sequence shown here is derived from an EMBL/GenBank/DDBJ whole genome shotgun (WGS) entry which is preliminary data.</text>
</comment>
<sequence>MSDAVLIHLRRYALTPSTHSSQASVNFAMSIPTVFHNSNCQSLSNLGGGGMLQFCNTFDPRKRPPADYCEIFTQDDYNTYQIGCINYRGGTFVDNNNNTVAIERPPGLVVGIDAPVEFPVGSHNNYVFIPRSQQHTTTTSETPTSTAMTLHTMCHGFYDSTSGTSCSYETMWIPVTSWTPWTYDPETYTGTPQPSYPEDWDASSAPEEASKVWSYTTYS</sequence>
<evidence type="ECO:0000256" key="1">
    <source>
        <dbReference type="SAM" id="MobiDB-lite"/>
    </source>
</evidence>
<reference evidence="2 3" key="1">
    <citation type="submission" date="2016-07" db="EMBL/GenBank/DDBJ databases">
        <title>Pervasive Adenine N6-methylation of Active Genes in Fungi.</title>
        <authorList>
            <consortium name="DOE Joint Genome Institute"/>
            <person name="Mondo S.J."/>
            <person name="Dannebaum R.O."/>
            <person name="Kuo R.C."/>
            <person name="Labutti K."/>
            <person name="Haridas S."/>
            <person name="Kuo A."/>
            <person name="Salamov A."/>
            <person name="Ahrendt S.R."/>
            <person name="Lipzen A."/>
            <person name="Sullivan W."/>
            <person name="Andreopoulos W.B."/>
            <person name="Clum A."/>
            <person name="Lindquist E."/>
            <person name="Daum C."/>
            <person name="Ramamoorthy G.K."/>
            <person name="Gryganskyi A."/>
            <person name="Culley D."/>
            <person name="Magnuson J.K."/>
            <person name="James T.Y."/>
            <person name="O'Malley M.A."/>
            <person name="Stajich J.E."/>
            <person name="Spatafora J.W."/>
            <person name="Visel A."/>
            <person name="Grigoriev I.V."/>
        </authorList>
    </citation>
    <scope>NUCLEOTIDE SEQUENCE [LARGE SCALE GENOMIC DNA]</scope>
    <source>
        <strain evidence="2 3">ATCC 12442</strain>
    </source>
</reference>
<dbReference type="GeneID" id="63808569"/>
<proteinExistence type="predicted"/>
<dbReference type="AlphaFoldDB" id="A0A1Y1VZ31"/>
<organism evidence="2 3">
    <name type="scientific">Linderina pennispora</name>
    <dbReference type="NCBI Taxonomy" id="61395"/>
    <lineage>
        <taxon>Eukaryota</taxon>
        <taxon>Fungi</taxon>
        <taxon>Fungi incertae sedis</taxon>
        <taxon>Zoopagomycota</taxon>
        <taxon>Kickxellomycotina</taxon>
        <taxon>Kickxellomycetes</taxon>
        <taxon>Kickxellales</taxon>
        <taxon>Kickxellaceae</taxon>
        <taxon>Linderina</taxon>
    </lineage>
</organism>
<dbReference type="OrthoDB" id="5538843at2759"/>
<protein>
    <submittedName>
        <fullName evidence="2">Uncharacterized protein</fullName>
    </submittedName>
</protein>
<gene>
    <name evidence="2" type="ORF">DL89DRAFT_64349</name>
</gene>
<dbReference type="RefSeq" id="XP_040740490.1">
    <property type="nucleotide sequence ID" value="XM_040891921.1"/>
</dbReference>
<evidence type="ECO:0000313" key="2">
    <source>
        <dbReference type="EMBL" id="ORX66502.1"/>
    </source>
</evidence>
<feature type="region of interest" description="Disordered" evidence="1">
    <location>
        <begin position="190"/>
        <end position="219"/>
    </location>
</feature>
<accession>A0A1Y1VZ31</accession>
<dbReference type="Proteomes" id="UP000193922">
    <property type="component" value="Unassembled WGS sequence"/>
</dbReference>
<keyword evidence="3" id="KW-1185">Reference proteome</keyword>
<evidence type="ECO:0000313" key="3">
    <source>
        <dbReference type="Proteomes" id="UP000193922"/>
    </source>
</evidence>